<proteinExistence type="predicted"/>
<dbReference type="Gene3D" id="2.30.29.80">
    <property type="match status" value="1"/>
</dbReference>
<reference evidence="1 2" key="1">
    <citation type="submission" date="2018-11" db="EMBL/GenBank/DDBJ databases">
        <title>Flavobacterium sp. nov., YIM 102600 draft genome.</title>
        <authorList>
            <person name="Li G."/>
            <person name="Jiang Y."/>
        </authorList>
    </citation>
    <scope>NUCLEOTIDE SEQUENCE [LARGE SCALE GENOMIC DNA]</scope>
    <source>
        <strain evidence="1 2">YIM 102600</strain>
    </source>
</reference>
<keyword evidence="2" id="KW-1185">Reference proteome</keyword>
<name>A0A3P3W2T4_9FLAO</name>
<protein>
    <submittedName>
        <fullName evidence="1">DUF1508 domain-containing protein</fullName>
    </submittedName>
</protein>
<organism evidence="1 2">
    <name type="scientific">Flavobacterium macacae</name>
    <dbReference type="NCBI Taxonomy" id="2488993"/>
    <lineage>
        <taxon>Bacteria</taxon>
        <taxon>Pseudomonadati</taxon>
        <taxon>Bacteroidota</taxon>
        <taxon>Flavobacteriia</taxon>
        <taxon>Flavobacteriales</taxon>
        <taxon>Flavobacteriaceae</taxon>
        <taxon>Flavobacterium</taxon>
    </lineage>
</organism>
<dbReference type="AlphaFoldDB" id="A0A3P3W2T4"/>
<dbReference type="SUPFAM" id="SSF160113">
    <property type="entry name" value="YegP-like"/>
    <property type="match status" value="2"/>
</dbReference>
<dbReference type="Proteomes" id="UP000271937">
    <property type="component" value="Unassembled WGS sequence"/>
</dbReference>
<comment type="caution">
    <text evidence="1">The sequence shown here is derived from an EMBL/GenBank/DDBJ whole genome shotgun (WGS) entry which is preliminary data.</text>
</comment>
<dbReference type="InterPro" id="IPR036913">
    <property type="entry name" value="YegP-like_sf"/>
</dbReference>
<evidence type="ECO:0000313" key="2">
    <source>
        <dbReference type="Proteomes" id="UP000271937"/>
    </source>
</evidence>
<dbReference type="EMBL" id="RQVR01000017">
    <property type="protein sequence ID" value="RRJ89375.1"/>
    <property type="molecule type" value="Genomic_DNA"/>
</dbReference>
<sequence length="115" mass="13163">MGAFVITKKDEDHYKFAYTSRKGKIVFTSSAYELKMDIESDIELIKANAENAFCMKFKTSSGKFFYRLIINDKVYATSRKFNTSLRLEKGVAEVRLYVPKAETLDFTGADIFADL</sequence>
<accession>A0A3P3W2T4</accession>
<evidence type="ECO:0000313" key="1">
    <source>
        <dbReference type="EMBL" id="RRJ89375.1"/>
    </source>
</evidence>
<dbReference type="OrthoDB" id="1439045at2"/>
<gene>
    <name evidence="1" type="ORF">EG849_13075</name>
</gene>
<dbReference type="RefSeq" id="WP_125013542.1">
    <property type="nucleotide sequence ID" value="NZ_RQVR01000017.1"/>
</dbReference>